<evidence type="ECO:0000313" key="3">
    <source>
        <dbReference type="EMBL" id="VYU29743.1"/>
    </source>
</evidence>
<evidence type="ECO:0000256" key="1">
    <source>
        <dbReference type="SAM" id="MobiDB-lite"/>
    </source>
</evidence>
<organism evidence="3">
    <name type="scientific">Enterococcus casseliflavus</name>
    <name type="common">Enterococcus flavescens</name>
    <dbReference type="NCBI Taxonomy" id="37734"/>
    <lineage>
        <taxon>Bacteria</taxon>
        <taxon>Bacillati</taxon>
        <taxon>Bacillota</taxon>
        <taxon>Bacilli</taxon>
        <taxon>Lactobacillales</taxon>
        <taxon>Enterococcaceae</taxon>
        <taxon>Enterococcus</taxon>
    </lineage>
</organism>
<name>A0A6N3DUT4_ENTCA</name>
<keyword evidence="2" id="KW-0472">Membrane</keyword>
<keyword evidence="2" id="KW-0812">Transmembrane</keyword>
<feature type="transmembrane region" description="Helical" evidence="2">
    <location>
        <begin position="88"/>
        <end position="114"/>
    </location>
</feature>
<evidence type="ECO:0000256" key="2">
    <source>
        <dbReference type="SAM" id="Phobius"/>
    </source>
</evidence>
<evidence type="ECO:0008006" key="4">
    <source>
        <dbReference type="Google" id="ProtNLM"/>
    </source>
</evidence>
<proteinExistence type="predicted"/>
<feature type="region of interest" description="Disordered" evidence="1">
    <location>
        <begin position="276"/>
        <end position="296"/>
    </location>
</feature>
<reference evidence="3" key="1">
    <citation type="submission" date="2019-11" db="EMBL/GenBank/DDBJ databases">
        <authorList>
            <person name="Feng L."/>
        </authorList>
    </citation>
    <scope>NUCLEOTIDE SEQUENCE</scope>
    <source>
        <strain evidence="3">ECasseliflavusLFYP2</strain>
    </source>
</reference>
<keyword evidence="2" id="KW-1133">Transmembrane helix</keyword>
<sequence>MNNMMLAAAEVGEQLAPTINSVAEAVKNAAQWFRGLDEDTQKTIMTIAGIAAVVGPLLVVLGSVAGSITKIATAASGFLGVWTKVAGFLGLSGGAFALVVAGIALLIAGLVLAYNKVEWFRNGVNAFFHGVSDVAVEVFNFIGGYISGVFEGLWTNISNVFEAGKRIFTGFIDFITGVFTGDWERAWNGIVNIFGGIFDGIVAIAKMPLNNMIGLINGFIRGLNNIKVPKWVPGVGGKSFSIGELPYLAKGGHVLNGQAIVGEAGPELLTNKNGKTTVTPLSDEEKRKGIGGKVQPSKVEQHIHIGNVDANNPSELNKMNRKFYRASKQALAGVGG</sequence>
<dbReference type="AlphaFoldDB" id="A0A6N3DUT4"/>
<dbReference type="EMBL" id="CACRTX010000009">
    <property type="protein sequence ID" value="VYU29743.1"/>
    <property type="molecule type" value="Genomic_DNA"/>
</dbReference>
<feature type="transmembrane region" description="Helical" evidence="2">
    <location>
        <begin position="44"/>
        <end position="68"/>
    </location>
</feature>
<accession>A0A6N3DUT4</accession>
<gene>
    <name evidence="3" type="ORF">ECLFYP2_02977</name>
</gene>
<protein>
    <recommendedName>
        <fullName evidence="4">Phage tail tape measure protein</fullName>
    </recommendedName>
</protein>